<evidence type="ECO:0000313" key="10">
    <source>
        <dbReference type="Proteomes" id="UP001551695"/>
    </source>
</evidence>
<dbReference type="PANTHER" id="PTHR43742:SF10">
    <property type="entry name" value="TRIMETHYLAMINE-N-OXIDE REDUCTASE 2"/>
    <property type="match status" value="1"/>
</dbReference>
<keyword evidence="10" id="KW-1185">Reference proteome</keyword>
<evidence type="ECO:0000256" key="4">
    <source>
        <dbReference type="ARBA" id="ARBA00022723"/>
    </source>
</evidence>
<dbReference type="PANTHER" id="PTHR43742">
    <property type="entry name" value="TRIMETHYLAMINE-N-OXIDE REDUCTASE"/>
    <property type="match status" value="1"/>
</dbReference>
<dbReference type="Gene3D" id="3.90.55.10">
    <property type="entry name" value="Dimethylsulfoxide Reductase, domain 3"/>
    <property type="match status" value="1"/>
</dbReference>
<evidence type="ECO:0000256" key="1">
    <source>
        <dbReference type="ARBA" id="ARBA00001942"/>
    </source>
</evidence>
<dbReference type="SUPFAM" id="SSF53706">
    <property type="entry name" value="Formate dehydrogenase/DMSO reductase, domains 1-3"/>
    <property type="match status" value="1"/>
</dbReference>
<dbReference type="Pfam" id="PF00384">
    <property type="entry name" value="Molybdopterin"/>
    <property type="match status" value="1"/>
</dbReference>
<sequence length="755" mass="82169">MTTHLTHWGAFDAESDGQRLTSVRGWDGDPEPSPLLANVASAQHDRTRVDRPYVRRGWLESGPGGVGRGDEEFVPVSWERAQELLAGELARVYREYGPAGVYGGSYGWASAGRFHHAQSQVHRFLNCLGGYVRSVNSYSLGAAEVLLPHVMGSMDWLERHSTAKSVIVGHTELLVAFGGISPKNSVVGVGGVSRHNTATWVGAARERGCRFVSISPLRDDMPANAEAEWIAPRPGTDAALMLALAQVLDAEGLADSAFLDRYTVGYPRFVEYVRGGADGIVKDPGWAESVTGVPAERIRGLAREMAASRTLITVSWSLQRARHGEQPLWLGVVLAAMLGRIGLPGAGFGHGYGSTWAVGEPARAYSVPRLAQGPNGIDRFIPVARISDMLLNPGADFDYDGRRLTYPDIRLVYWCGGNPFHHHQDLARLREAFTRPDTVVVHDAFWTATARHADIVLPATMSIERDDFGAGQQDRTLFAMPALTRPHGEARDDYTIFAGVAERLGVGKDFTEGRSSAEWLRHLYSEWRRPGVPDFDEFWARGSWEIPVPDEEQVLCADFRADPEAAPLSTPSGRIEIFSSVIDGFGYADCPGHPVWLEPEEWLGGAAARRFPLQLVANQPRAKLHSQLDVGEFSRSVKVAGREALRLHPDDAAARGVRAGEVVRVFNDRGSCLAGLVVDDAVRPGVAQLSTGSWYDPDPSDPSFCRHGNPNVLTSDRPASSLSQGCAGQLALVQVEALRGVVPALRIDRPPVTAE</sequence>
<evidence type="ECO:0000256" key="2">
    <source>
        <dbReference type="ARBA" id="ARBA00010312"/>
    </source>
</evidence>
<dbReference type="Gene3D" id="3.40.50.740">
    <property type="match status" value="1"/>
</dbReference>
<feature type="domain" description="Molybdopterin oxidoreductase N-terminal" evidence="8">
    <location>
        <begin position="4"/>
        <end position="44"/>
    </location>
</feature>
<feature type="domain" description="Molybdopterin dinucleotide-binding" evidence="7">
    <location>
        <begin position="613"/>
        <end position="726"/>
    </location>
</feature>
<evidence type="ECO:0000313" key="9">
    <source>
        <dbReference type="EMBL" id="MEV0708589.1"/>
    </source>
</evidence>
<name>A0ABV3FT48_9NOCA</name>
<dbReference type="RefSeq" id="WP_357783466.1">
    <property type="nucleotide sequence ID" value="NZ_JBFAKC010000005.1"/>
</dbReference>
<evidence type="ECO:0000256" key="5">
    <source>
        <dbReference type="ARBA" id="ARBA00023002"/>
    </source>
</evidence>
<dbReference type="InterPro" id="IPR009010">
    <property type="entry name" value="Asp_de-COase-like_dom_sf"/>
</dbReference>
<accession>A0ABV3FT48</accession>
<dbReference type="Pfam" id="PF01568">
    <property type="entry name" value="Molydop_binding"/>
    <property type="match status" value="1"/>
</dbReference>
<evidence type="ECO:0000256" key="3">
    <source>
        <dbReference type="ARBA" id="ARBA00022505"/>
    </source>
</evidence>
<dbReference type="SUPFAM" id="SSF50692">
    <property type="entry name" value="ADC-like"/>
    <property type="match status" value="1"/>
</dbReference>
<dbReference type="EMBL" id="JBFAKC010000005">
    <property type="protein sequence ID" value="MEV0708589.1"/>
    <property type="molecule type" value="Genomic_DNA"/>
</dbReference>
<dbReference type="Gene3D" id="3.40.228.10">
    <property type="entry name" value="Dimethylsulfoxide Reductase, domain 2"/>
    <property type="match status" value="1"/>
</dbReference>
<feature type="domain" description="Molybdopterin oxidoreductase" evidence="6">
    <location>
        <begin position="48"/>
        <end position="503"/>
    </location>
</feature>
<reference evidence="9 10" key="1">
    <citation type="submission" date="2024-06" db="EMBL/GenBank/DDBJ databases">
        <title>The Natural Products Discovery Center: Release of the First 8490 Sequenced Strains for Exploring Actinobacteria Biosynthetic Diversity.</title>
        <authorList>
            <person name="Kalkreuter E."/>
            <person name="Kautsar S.A."/>
            <person name="Yang D."/>
            <person name="Bader C.D."/>
            <person name="Teijaro C.N."/>
            <person name="Fluegel L."/>
            <person name="Davis C.M."/>
            <person name="Simpson J.R."/>
            <person name="Lauterbach L."/>
            <person name="Steele A.D."/>
            <person name="Gui C."/>
            <person name="Meng S."/>
            <person name="Li G."/>
            <person name="Viehrig K."/>
            <person name="Ye F."/>
            <person name="Su P."/>
            <person name="Kiefer A.F."/>
            <person name="Nichols A."/>
            <person name="Cepeda A.J."/>
            <person name="Yan W."/>
            <person name="Fan B."/>
            <person name="Jiang Y."/>
            <person name="Adhikari A."/>
            <person name="Zheng C.-J."/>
            <person name="Schuster L."/>
            <person name="Cowan T.M."/>
            <person name="Smanski M.J."/>
            <person name="Chevrette M.G."/>
            <person name="De Carvalho L.P.S."/>
            <person name="Shen B."/>
        </authorList>
    </citation>
    <scope>NUCLEOTIDE SEQUENCE [LARGE SCALE GENOMIC DNA]</scope>
    <source>
        <strain evidence="9 10">NPDC050403</strain>
    </source>
</reference>
<organism evidence="9 10">
    <name type="scientific">Nocardia aurea</name>
    <dbReference type="NCBI Taxonomy" id="2144174"/>
    <lineage>
        <taxon>Bacteria</taxon>
        <taxon>Bacillati</taxon>
        <taxon>Actinomycetota</taxon>
        <taxon>Actinomycetes</taxon>
        <taxon>Mycobacteriales</taxon>
        <taxon>Nocardiaceae</taxon>
        <taxon>Nocardia</taxon>
    </lineage>
</organism>
<evidence type="ECO:0000259" key="6">
    <source>
        <dbReference type="Pfam" id="PF00384"/>
    </source>
</evidence>
<proteinExistence type="inferred from homology"/>
<keyword evidence="5" id="KW-0560">Oxidoreductase</keyword>
<keyword evidence="3" id="KW-0500">Molybdenum</keyword>
<dbReference type="Proteomes" id="UP001551695">
    <property type="component" value="Unassembled WGS sequence"/>
</dbReference>
<dbReference type="InterPro" id="IPR041460">
    <property type="entry name" value="Molybdopterin_N"/>
</dbReference>
<gene>
    <name evidence="9" type="ORF">AB0I48_13575</name>
</gene>
<dbReference type="InterPro" id="IPR050612">
    <property type="entry name" value="Prok_Mopterin_Oxidored"/>
</dbReference>
<dbReference type="InterPro" id="IPR006657">
    <property type="entry name" value="MoPterin_dinucl-bd_dom"/>
</dbReference>
<dbReference type="Gene3D" id="2.40.40.20">
    <property type="match status" value="1"/>
</dbReference>
<dbReference type="InterPro" id="IPR006656">
    <property type="entry name" value="Mopterin_OxRdtase"/>
</dbReference>
<keyword evidence="4" id="KW-0479">Metal-binding</keyword>
<comment type="similarity">
    <text evidence="2">Belongs to the prokaryotic molybdopterin-containing oxidoreductase family.</text>
</comment>
<comment type="cofactor">
    <cofactor evidence="1">
        <name>Mo-bis(molybdopterin guanine dinucleotide)</name>
        <dbReference type="ChEBI" id="CHEBI:60539"/>
    </cofactor>
</comment>
<evidence type="ECO:0000259" key="7">
    <source>
        <dbReference type="Pfam" id="PF01568"/>
    </source>
</evidence>
<dbReference type="CDD" id="cd02769">
    <property type="entry name" value="MopB_DMSOR-BSOR-TMAOR"/>
    <property type="match status" value="1"/>
</dbReference>
<comment type="caution">
    <text evidence="9">The sequence shown here is derived from an EMBL/GenBank/DDBJ whole genome shotgun (WGS) entry which is preliminary data.</text>
</comment>
<dbReference type="InterPro" id="IPR041954">
    <property type="entry name" value="CT_DMSOR/BSOR/TMAOR"/>
</dbReference>
<dbReference type="CDD" id="cd02793">
    <property type="entry name" value="MopB_CT_DMSOR-BSOR-TMAOR"/>
    <property type="match status" value="1"/>
</dbReference>
<dbReference type="Pfam" id="PF18364">
    <property type="entry name" value="Molybdopterin_N"/>
    <property type="match status" value="1"/>
</dbReference>
<evidence type="ECO:0000259" key="8">
    <source>
        <dbReference type="Pfam" id="PF18364"/>
    </source>
</evidence>
<protein>
    <submittedName>
        <fullName evidence="9">Molybdopterin-dependent oxidoreductase</fullName>
    </submittedName>
</protein>